<keyword evidence="2" id="KW-1185">Reference proteome</keyword>
<dbReference type="Gramene" id="TraesJAG2B03G00902440.1">
    <property type="protein sequence ID" value="TraesJAG2B03G00902440.1"/>
    <property type="gene ID" value="TraesJAG2B03G00902440"/>
</dbReference>
<dbReference type="STRING" id="4565.A0A3B6C3J7"/>
<dbReference type="Gramene" id="TraesCS2B02G221000.1">
    <property type="protein sequence ID" value="TraesCS2B02G221000.1"/>
    <property type="gene ID" value="TraesCS2B02G221000"/>
</dbReference>
<protein>
    <submittedName>
        <fullName evidence="1">Uncharacterized protein</fullName>
    </submittedName>
</protein>
<dbReference type="EnsemblPlants" id="TraesCS2B02G221000.1">
    <property type="protein sequence ID" value="TraesCS2B02G221000.1"/>
    <property type="gene ID" value="TraesCS2B02G221000"/>
</dbReference>
<dbReference type="Gramene" id="TraesSYM2B03G00915510.1">
    <property type="protein sequence ID" value="TraesSYM2B03G00915510.1"/>
    <property type="gene ID" value="TraesSYM2B03G00915510"/>
</dbReference>
<organism evidence="1">
    <name type="scientific">Triticum aestivum</name>
    <name type="common">Wheat</name>
    <dbReference type="NCBI Taxonomy" id="4565"/>
    <lineage>
        <taxon>Eukaryota</taxon>
        <taxon>Viridiplantae</taxon>
        <taxon>Streptophyta</taxon>
        <taxon>Embryophyta</taxon>
        <taxon>Tracheophyta</taxon>
        <taxon>Spermatophyta</taxon>
        <taxon>Magnoliopsida</taxon>
        <taxon>Liliopsida</taxon>
        <taxon>Poales</taxon>
        <taxon>Poaceae</taxon>
        <taxon>BOP clade</taxon>
        <taxon>Pooideae</taxon>
        <taxon>Triticodae</taxon>
        <taxon>Triticeae</taxon>
        <taxon>Triticinae</taxon>
        <taxon>Triticum</taxon>
    </lineage>
</organism>
<proteinExistence type="predicted"/>
<name>A0A3B6C3J7_WHEAT</name>
<evidence type="ECO:0000313" key="2">
    <source>
        <dbReference type="Proteomes" id="UP000019116"/>
    </source>
</evidence>
<dbReference type="Gramene" id="TraesARI2B03G00915350.1">
    <property type="protein sequence ID" value="TraesARI2B03G00915350.1"/>
    <property type="gene ID" value="TraesARI2B03G00915350"/>
</dbReference>
<dbReference type="Gramene" id="TraesROB_scaffold_041009_01G000200.1">
    <property type="protein sequence ID" value="TraesROB_scaffold_041009_01G000200.1"/>
    <property type="gene ID" value="TraesROB_scaffold_041009_01G000200"/>
</dbReference>
<dbReference type="GO" id="GO:0016757">
    <property type="term" value="F:glycosyltransferase activity"/>
    <property type="evidence" value="ECO:0007669"/>
    <property type="project" value="InterPro"/>
</dbReference>
<accession>A0A3B6C3J7</accession>
<evidence type="ECO:0000313" key="1">
    <source>
        <dbReference type="EnsemblPlants" id="TraesCS2B02G221000.1"/>
    </source>
</evidence>
<reference evidence="1" key="2">
    <citation type="submission" date="2018-10" db="UniProtKB">
        <authorList>
            <consortium name="EnsemblPlants"/>
        </authorList>
    </citation>
    <scope>IDENTIFICATION</scope>
</reference>
<reference evidence="1" key="1">
    <citation type="submission" date="2018-08" db="EMBL/GenBank/DDBJ databases">
        <authorList>
            <person name="Rossello M."/>
        </authorList>
    </citation>
    <scope>NUCLEOTIDE SEQUENCE [LARGE SCALE GENOMIC DNA]</scope>
    <source>
        <strain evidence="1">cv. Chinese Spring</strain>
    </source>
</reference>
<dbReference type="Gramene" id="TraesCS2B03G0534200.1">
    <property type="protein sequence ID" value="TraesCS2B03G0534200.1.CDS"/>
    <property type="gene ID" value="TraesCS2B03G0534200"/>
</dbReference>
<dbReference type="Gramene" id="TraesWEE_scaffold_152297_01G000100.1">
    <property type="protein sequence ID" value="TraesWEE_scaffold_152297_01G000100.1"/>
    <property type="gene ID" value="TraesWEE_scaffold_152297_01G000100"/>
</dbReference>
<dbReference type="PANTHER" id="PTHR20961:SF144">
    <property type="entry name" value="OS01G0119100 PROTEIN"/>
    <property type="match status" value="1"/>
</dbReference>
<dbReference type="Gramene" id="TraesMAC2B03G00902010.1">
    <property type="protein sequence ID" value="TraesMAC2B03G00902010.1"/>
    <property type="gene ID" value="TraesMAC2B03G00902010"/>
</dbReference>
<dbReference type="PANTHER" id="PTHR20961">
    <property type="entry name" value="GLYCOSYLTRANSFERASE"/>
    <property type="match status" value="1"/>
</dbReference>
<dbReference type="AlphaFoldDB" id="A0A3B6C3J7"/>
<dbReference type="InterPro" id="IPR007657">
    <property type="entry name" value="Glycosyltransferase_61"/>
</dbReference>
<sequence length="127" mass="13904">MRFVCNITVRSTTTLPGGDEECAVLHEVSALLFSVQRVFKSLSNYELMDLAVDNRTRCFRHLQVGLTCHAEFSIDPLRVAPFAKLANTCNAKLANTCNAMLGVRGAGLTNMVFPCTRGSNAPPHYPT</sequence>
<dbReference type="Gramene" id="TraesNOR2B03G00916330.1">
    <property type="protein sequence ID" value="TraesNOR2B03G00916330.1"/>
    <property type="gene ID" value="TraesNOR2B03G00916330"/>
</dbReference>
<dbReference type="OMA" id="ANTCNAK"/>
<dbReference type="OrthoDB" id="529273at2759"/>
<dbReference type="Proteomes" id="UP000019116">
    <property type="component" value="Chromosome 2B"/>
</dbReference>